<proteinExistence type="predicted"/>
<evidence type="ECO:0000256" key="1">
    <source>
        <dbReference type="SAM" id="MobiDB-lite"/>
    </source>
</evidence>
<protein>
    <submittedName>
        <fullName evidence="2">Uncharacterized protein</fullName>
    </submittedName>
</protein>
<name>A0A2P2P4G0_RHIMU</name>
<sequence length="115" mass="12819">MENGGPEDLCSSALRPDPDNDQRVYFVPYRWWKDAQDLTTLSESDGKKGVLYTAIPGSSYAGPMKLINNIFSSDLVFSLRREGETLQRGENGEVGVSGRDFALVSGNMWLKALKW</sequence>
<accession>A0A2P2P4G0</accession>
<evidence type="ECO:0000313" key="2">
    <source>
        <dbReference type="EMBL" id="MBX49644.1"/>
    </source>
</evidence>
<feature type="region of interest" description="Disordered" evidence="1">
    <location>
        <begin position="1"/>
        <end position="20"/>
    </location>
</feature>
<reference evidence="2" key="1">
    <citation type="submission" date="2018-02" db="EMBL/GenBank/DDBJ databases">
        <title>Rhizophora mucronata_Transcriptome.</title>
        <authorList>
            <person name="Meera S.P."/>
            <person name="Sreeshan A."/>
            <person name="Augustine A."/>
        </authorList>
    </citation>
    <scope>NUCLEOTIDE SEQUENCE</scope>
    <source>
        <tissue evidence="2">Leaf</tissue>
    </source>
</reference>
<dbReference type="EMBL" id="GGEC01069160">
    <property type="protein sequence ID" value="MBX49644.1"/>
    <property type="molecule type" value="Transcribed_RNA"/>
</dbReference>
<organism evidence="2">
    <name type="scientific">Rhizophora mucronata</name>
    <name type="common">Asiatic mangrove</name>
    <dbReference type="NCBI Taxonomy" id="61149"/>
    <lineage>
        <taxon>Eukaryota</taxon>
        <taxon>Viridiplantae</taxon>
        <taxon>Streptophyta</taxon>
        <taxon>Embryophyta</taxon>
        <taxon>Tracheophyta</taxon>
        <taxon>Spermatophyta</taxon>
        <taxon>Magnoliopsida</taxon>
        <taxon>eudicotyledons</taxon>
        <taxon>Gunneridae</taxon>
        <taxon>Pentapetalae</taxon>
        <taxon>rosids</taxon>
        <taxon>fabids</taxon>
        <taxon>Malpighiales</taxon>
        <taxon>Rhizophoraceae</taxon>
        <taxon>Rhizophora</taxon>
    </lineage>
</organism>
<dbReference type="AlphaFoldDB" id="A0A2P2P4G0"/>